<evidence type="ECO:0000313" key="1">
    <source>
        <dbReference type="EMBL" id="JAA81810.1"/>
    </source>
</evidence>
<protein>
    <submittedName>
        <fullName evidence="1">Uncharacterized protein</fullName>
    </submittedName>
</protein>
<dbReference type="EMBL" id="GAIX01010750">
    <property type="protein sequence ID" value="JAA81810.1"/>
    <property type="molecule type" value="Transcribed_RNA"/>
</dbReference>
<feature type="non-terminal residue" evidence="1">
    <location>
        <position position="1"/>
    </location>
</feature>
<dbReference type="AlphaFoldDB" id="S4P5H3"/>
<name>S4P5H3_9NEOP</name>
<reference evidence="1" key="1">
    <citation type="journal article" date="2013" name="BMC Genomics">
        <title>Unscrambling butterfly oogenesis.</title>
        <authorList>
            <person name="Carter J.M."/>
            <person name="Baker S.C."/>
            <person name="Pink R."/>
            <person name="Carter D.R."/>
            <person name="Collins A."/>
            <person name="Tomlin J."/>
            <person name="Gibbs M."/>
            <person name="Breuker C.J."/>
        </authorList>
    </citation>
    <scope>NUCLEOTIDE SEQUENCE</scope>
    <source>
        <tissue evidence="1">Ovary</tissue>
    </source>
</reference>
<sequence length="81" mass="9459">SDSKQHRIGTLHLVPPNLGLSVPLSPKEIVFQKLKLAYVTFLQRKRSSRFRDKPEQTHGLTENFESVNIYFFKTIFLKLTK</sequence>
<organism evidence="1">
    <name type="scientific">Pararge aegeria</name>
    <name type="common">speckled wood butterfly</name>
    <dbReference type="NCBI Taxonomy" id="116150"/>
    <lineage>
        <taxon>Eukaryota</taxon>
        <taxon>Metazoa</taxon>
        <taxon>Ecdysozoa</taxon>
        <taxon>Arthropoda</taxon>
        <taxon>Hexapoda</taxon>
        <taxon>Insecta</taxon>
        <taxon>Pterygota</taxon>
        <taxon>Neoptera</taxon>
        <taxon>Endopterygota</taxon>
        <taxon>Lepidoptera</taxon>
        <taxon>Glossata</taxon>
        <taxon>Ditrysia</taxon>
        <taxon>Papilionoidea</taxon>
        <taxon>Nymphalidae</taxon>
        <taxon>Satyrinae</taxon>
        <taxon>Satyrini</taxon>
        <taxon>Parargina</taxon>
        <taxon>Pararge</taxon>
    </lineage>
</organism>
<proteinExistence type="predicted"/>
<accession>S4P5H3</accession>
<reference evidence="1" key="2">
    <citation type="submission" date="2013-05" db="EMBL/GenBank/DDBJ databases">
        <authorList>
            <person name="Carter J.-M."/>
            <person name="Baker S.C."/>
            <person name="Pink R."/>
            <person name="Carter D.R.F."/>
            <person name="Collins A."/>
            <person name="Tomlin J."/>
            <person name="Gibbs M."/>
            <person name="Breuker C.J."/>
        </authorList>
    </citation>
    <scope>NUCLEOTIDE SEQUENCE</scope>
    <source>
        <tissue evidence="1">Ovary</tissue>
    </source>
</reference>